<dbReference type="InterPro" id="IPR036641">
    <property type="entry name" value="HPT_dom_sf"/>
</dbReference>
<evidence type="ECO:0000259" key="13">
    <source>
        <dbReference type="PROSITE" id="PS50894"/>
    </source>
</evidence>
<keyword evidence="5" id="KW-0547">Nucleotide-binding</keyword>
<dbReference type="Gene3D" id="1.20.120.160">
    <property type="entry name" value="HPT domain"/>
    <property type="match status" value="1"/>
</dbReference>
<feature type="domain" description="Response regulatory" evidence="12">
    <location>
        <begin position="8"/>
        <end position="127"/>
    </location>
</feature>
<dbReference type="SUPFAM" id="SSF47226">
    <property type="entry name" value="Histidine-containing phosphotransfer domain, HPT domain"/>
    <property type="match status" value="1"/>
</dbReference>
<dbReference type="Pfam" id="PF00072">
    <property type="entry name" value="Response_reg"/>
    <property type="match status" value="1"/>
</dbReference>
<keyword evidence="4" id="KW-0812">Transmembrane</keyword>
<dbReference type="InterPro" id="IPR008207">
    <property type="entry name" value="Sig_transdc_His_kin_Hpt_dom"/>
</dbReference>
<reference evidence="14 15" key="1">
    <citation type="submission" date="2024-09" db="EMBL/GenBank/DDBJ databases">
        <authorList>
            <person name="Sun Q."/>
            <person name="Mori K."/>
        </authorList>
    </citation>
    <scope>NUCLEOTIDE SEQUENCE [LARGE SCALE GENOMIC DNA]</scope>
    <source>
        <strain evidence="14 15">CCM 8677</strain>
    </source>
</reference>
<dbReference type="PANTHER" id="PTHR45339:SF1">
    <property type="entry name" value="HYBRID SIGNAL TRANSDUCTION HISTIDINE KINASE J"/>
    <property type="match status" value="1"/>
</dbReference>
<evidence type="ECO:0000256" key="4">
    <source>
        <dbReference type="ARBA" id="ARBA00022692"/>
    </source>
</evidence>
<evidence type="ECO:0000313" key="14">
    <source>
        <dbReference type="EMBL" id="MFC0348395.1"/>
    </source>
</evidence>
<keyword evidence="3 11" id="KW-0597">Phosphoprotein</keyword>
<keyword evidence="9" id="KW-0472">Membrane</keyword>
<evidence type="ECO:0000256" key="6">
    <source>
        <dbReference type="ARBA" id="ARBA00022840"/>
    </source>
</evidence>
<comment type="subcellular location">
    <subcellularLocation>
        <location evidence="1">Cell membrane</location>
        <topology evidence="1">Multi-pass membrane protein</topology>
    </subcellularLocation>
</comment>
<comment type="caution">
    <text evidence="14">The sequence shown here is derived from an EMBL/GenBank/DDBJ whole genome shotgun (WGS) entry which is preliminary data.</text>
</comment>
<proteinExistence type="predicted"/>
<dbReference type="CDD" id="cd17546">
    <property type="entry name" value="REC_hyHK_CKI1_RcsC-like"/>
    <property type="match status" value="1"/>
</dbReference>
<dbReference type="EMBL" id="JBHLXJ010000002">
    <property type="protein sequence ID" value="MFC0348395.1"/>
    <property type="molecule type" value="Genomic_DNA"/>
</dbReference>
<evidence type="ECO:0000256" key="2">
    <source>
        <dbReference type="ARBA" id="ARBA00022475"/>
    </source>
</evidence>
<dbReference type="PROSITE" id="PS50110">
    <property type="entry name" value="RESPONSE_REGULATORY"/>
    <property type="match status" value="1"/>
</dbReference>
<dbReference type="RefSeq" id="WP_390209451.1">
    <property type="nucleotide sequence ID" value="NZ_JBHLXJ010000002.1"/>
</dbReference>
<dbReference type="PROSITE" id="PS50894">
    <property type="entry name" value="HPT"/>
    <property type="match status" value="1"/>
</dbReference>
<sequence length="346" mass="39263">MSIDKQNHILLAEDNEFNQELIVDLLSDAGFSVSTANNGQEVLDLLAQNASDFFHLILMDLEMPVMDGHQATLKIREDSRYQSIPILALTADEEAETKNRCLAEGMQDYLIKPFDPDELNKTIYHWLNQGQQSQHATSKTETENAVLPGFKYINTAAGLHSTAHNQTLYLQLLRRFANTQNTSLEAIKHALTSGIADENFRRLIHTLKGVSATIGASAIAALCIQIEMSQAKHDDEIHTESAQFLLQLSEELNKCIQELDVFFQQSPADRIEPLSIERDKLQSNETDEIKCSFLELLHDSNPEALNYFEKHQPYFVTIFNNDDHQTLQKAIENYDFDQAIELINKI</sequence>
<evidence type="ECO:0000256" key="7">
    <source>
        <dbReference type="ARBA" id="ARBA00022989"/>
    </source>
</evidence>
<evidence type="ECO:0000256" key="1">
    <source>
        <dbReference type="ARBA" id="ARBA00004651"/>
    </source>
</evidence>
<evidence type="ECO:0000256" key="8">
    <source>
        <dbReference type="ARBA" id="ARBA00023012"/>
    </source>
</evidence>
<dbReference type="Gene3D" id="3.40.50.2300">
    <property type="match status" value="1"/>
</dbReference>
<keyword evidence="6" id="KW-0067">ATP-binding</keyword>
<dbReference type="InterPro" id="IPR001789">
    <property type="entry name" value="Sig_transdc_resp-reg_receiver"/>
</dbReference>
<dbReference type="CDD" id="cd00088">
    <property type="entry name" value="HPT"/>
    <property type="match status" value="1"/>
</dbReference>
<dbReference type="InterPro" id="IPR011006">
    <property type="entry name" value="CheY-like_superfamily"/>
</dbReference>
<keyword evidence="2" id="KW-1003">Cell membrane</keyword>
<name>A0ABV6I991_9BURK</name>
<keyword evidence="15" id="KW-1185">Reference proteome</keyword>
<organism evidence="14 15">
    <name type="scientific">Undibacterium danionis</name>
    <dbReference type="NCBI Taxonomy" id="1812100"/>
    <lineage>
        <taxon>Bacteria</taxon>
        <taxon>Pseudomonadati</taxon>
        <taxon>Pseudomonadota</taxon>
        <taxon>Betaproteobacteria</taxon>
        <taxon>Burkholderiales</taxon>
        <taxon>Oxalobacteraceae</taxon>
        <taxon>Undibacterium</taxon>
    </lineage>
</organism>
<feature type="modified residue" description="Phosphohistidine" evidence="10">
    <location>
        <position position="205"/>
    </location>
</feature>
<dbReference type="Proteomes" id="UP001589844">
    <property type="component" value="Unassembled WGS sequence"/>
</dbReference>
<protein>
    <submittedName>
        <fullName evidence="14">Response regulator</fullName>
    </submittedName>
</protein>
<dbReference type="PANTHER" id="PTHR45339">
    <property type="entry name" value="HYBRID SIGNAL TRANSDUCTION HISTIDINE KINASE J"/>
    <property type="match status" value="1"/>
</dbReference>
<gene>
    <name evidence="14" type="ORF">ACFFJH_01120</name>
</gene>
<evidence type="ECO:0000256" key="5">
    <source>
        <dbReference type="ARBA" id="ARBA00022741"/>
    </source>
</evidence>
<evidence type="ECO:0000256" key="11">
    <source>
        <dbReference type="PROSITE-ProRule" id="PRU00169"/>
    </source>
</evidence>
<feature type="modified residue" description="4-aspartylphosphate" evidence="11">
    <location>
        <position position="60"/>
    </location>
</feature>
<dbReference type="SUPFAM" id="SSF52172">
    <property type="entry name" value="CheY-like"/>
    <property type="match status" value="1"/>
</dbReference>
<evidence type="ECO:0000256" key="3">
    <source>
        <dbReference type="ARBA" id="ARBA00022553"/>
    </source>
</evidence>
<feature type="domain" description="HPt" evidence="13">
    <location>
        <begin position="165"/>
        <end position="262"/>
    </location>
</feature>
<evidence type="ECO:0000256" key="10">
    <source>
        <dbReference type="PROSITE-ProRule" id="PRU00110"/>
    </source>
</evidence>
<keyword evidence="7" id="KW-1133">Transmembrane helix</keyword>
<accession>A0ABV6I991</accession>
<evidence type="ECO:0000259" key="12">
    <source>
        <dbReference type="PROSITE" id="PS50110"/>
    </source>
</evidence>
<keyword evidence="8" id="KW-0902">Two-component regulatory system</keyword>
<evidence type="ECO:0000313" key="15">
    <source>
        <dbReference type="Proteomes" id="UP001589844"/>
    </source>
</evidence>
<dbReference type="Pfam" id="PF01627">
    <property type="entry name" value="Hpt"/>
    <property type="match status" value="1"/>
</dbReference>
<evidence type="ECO:0000256" key="9">
    <source>
        <dbReference type="ARBA" id="ARBA00023136"/>
    </source>
</evidence>
<dbReference type="SMART" id="SM00448">
    <property type="entry name" value="REC"/>
    <property type="match status" value="1"/>
</dbReference>